<dbReference type="EMBL" id="MLHL01000032">
    <property type="protein sequence ID" value="OOF48240.1"/>
    <property type="molecule type" value="Genomic_DNA"/>
</dbReference>
<dbReference type="GO" id="GO:0030170">
    <property type="term" value="F:pyridoxal phosphate binding"/>
    <property type="evidence" value="ECO:0007669"/>
    <property type="project" value="InterPro"/>
</dbReference>
<dbReference type="InterPro" id="IPR015422">
    <property type="entry name" value="PyrdxlP-dep_Trfase_small"/>
</dbReference>
<keyword evidence="7 13" id="KW-0663">Pyridoxal phosphate</keyword>
<name>A0A1V3J091_9PAST</name>
<dbReference type="OrthoDB" id="9805807at2"/>
<comment type="subcellular location">
    <subcellularLocation>
        <location evidence="2">Cytoplasm</location>
    </subcellularLocation>
</comment>
<dbReference type="Gene3D" id="3.40.640.10">
    <property type="entry name" value="Type I PLP-dependent aspartate aminotransferase-like (Major domain)"/>
    <property type="match status" value="1"/>
</dbReference>
<comment type="similarity">
    <text evidence="3 14">Belongs to the trans-sulfuration enzymes family.</text>
</comment>
<evidence type="ECO:0000256" key="12">
    <source>
        <dbReference type="ARBA" id="ARBA00047625"/>
    </source>
</evidence>
<keyword evidence="16" id="KW-1185">Reference proteome</keyword>
<dbReference type="GO" id="GO:0019346">
    <property type="term" value="P:transsulfuration"/>
    <property type="evidence" value="ECO:0007669"/>
    <property type="project" value="InterPro"/>
</dbReference>
<evidence type="ECO:0000313" key="16">
    <source>
        <dbReference type="Proteomes" id="UP000189161"/>
    </source>
</evidence>
<dbReference type="Pfam" id="PF01053">
    <property type="entry name" value="Cys_Met_Meta_PP"/>
    <property type="match status" value="1"/>
</dbReference>
<dbReference type="FunFam" id="3.90.1150.10:FF:000058">
    <property type="entry name" value="Cystathionine beta-lyase"/>
    <property type="match status" value="1"/>
</dbReference>
<reference evidence="15 16" key="1">
    <citation type="submission" date="2016-10" db="EMBL/GenBank/DDBJ databases">
        <title>Rodentibacter gen. nov. and new species.</title>
        <authorList>
            <person name="Christensen H."/>
        </authorList>
    </citation>
    <scope>NUCLEOTIDE SEQUENCE [LARGE SCALE GENOMIC DNA]</scope>
    <source>
        <strain evidence="15 16">H1987082031</strain>
    </source>
</reference>
<proteinExistence type="inferred from homology"/>
<dbReference type="PANTHER" id="PTHR43500:SF1">
    <property type="entry name" value="CYSTATHIONINE BETA-LYASE-RELATED"/>
    <property type="match status" value="1"/>
</dbReference>
<keyword evidence="9 15" id="KW-0456">Lyase</keyword>
<dbReference type="GO" id="GO:0047804">
    <property type="term" value="F:cysteine-S-conjugate beta-lyase activity"/>
    <property type="evidence" value="ECO:0007669"/>
    <property type="project" value="UniProtKB-EC"/>
</dbReference>
<evidence type="ECO:0000256" key="11">
    <source>
        <dbReference type="ARBA" id="ARBA00047517"/>
    </source>
</evidence>
<comment type="catalytic activity">
    <reaction evidence="11">
        <text>L,L-cystathionine + H2O = L-homocysteine + pyruvate + NH4(+)</text>
        <dbReference type="Rhea" id="RHEA:13965"/>
        <dbReference type="ChEBI" id="CHEBI:15361"/>
        <dbReference type="ChEBI" id="CHEBI:15377"/>
        <dbReference type="ChEBI" id="CHEBI:28938"/>
        <dbReference type="ChEBI" id="CHEBI:58161"/>
        <dbReference type="ChEBI" id="CHEBI:58199"/>
    </reaction>
</comment>
<dbReference type="InterPro" id="IPR054542">
    <property type="entry name" value="Cys_met_metab_PP"/>
</dbReference>
<keyword evidence="6" id="KW-0028">Amino-acid biosynthesis</keyword>
<comment type="catalytic activity">
    <reaction evidence="12">
        <text>an S-substituted L-cysteine + H2O = a thiol + pyruvate + NH4(+)</text>
        <dbReference type="Rhea" id="RHEA:18121"/>
        <dbReference type="ChEBI" id="CHEBI:15361"/>
        <dbReference type="ChEBI" id="CHEBI:15377"/>
        <dbReference type="ChEBI" id="CHEBI:28938"/>
        <dbReference type="ChEBI" id="CHEBI:29256"/>
        <dbReference type="ChEBI" id="CHEBI:58717"/>
        <dbReference type="EC" id="4.4.1.13"/>
    </reaction>
</comment>
<evidence type="ECO:0000256" key="14">
    <source>
        <dbReference type="RuleBase" id="RU362118"/>
    </source>
</evidence>
<gene>
    <name evidence="15" type="ORF">BKK52_06510</name>
</gene>
<dbReference type="InterPro" id="IPR006233">
    <property type="entry name" value="Cys_b_lyase_bac"/>
</dbReference>
<evidence type="ECO:0000313" key="15">
    <source>
        <dbReference type="EMBL" id="OOF48240.1"/>
    </source>
</evidence>
<evidence type="ECO:0000256" key="7">
    <source>
        <dbReference type="ARBA" id="ARBA00022898"/>
    </source>
</evidence>
<organism evidence="15 16">
    <name type="scientific">Rodentibacter trehalosifermentans</name>
    <dbReference type="NCBI Taxonomy" id="1908263"/>
    <lineage>
        <taxon>Bacteria</taxon>
        <taxon>Pseudomonadati</taxon>
        <taxon>Pseudomonadota</taxon>
        <taxon>Gammaproteobacteria</taxon>
        <taxon>Pasteurellales</taxon>
        <taxon>Pasteurellaceae</taxon>
        <taxon>Rodentibacter</taxon>
    </lineage>
</organism>
<evidence type="ECO:0000256" key="4">
    <source>
        <dbReference type="ARBA" id="ARBA00012224"/>
    </source>
</evidence>
<dbReference type="InterPro" id="IPR015421">
    <property type="entry name" value="PyrdxlP-dep_Trfase_major"/>
</dbReference>
<dbReference type="PANTHER" id="PTHR43500">
    <property type="entry name" value="CYSTATHIONINE BETA-LYASE-RELATED"/>
    <property type="match status" value="1"/>
</dbReference>
<comment type="caution">
    <text evidence="15">The sequence shown here is derived from an EMBL/GenBank/DDBJ whole genome shotgun (WGS) entry which is preliminary data.</text>
</comment>
<dbReference type="FunFam" id="3.40.640.10:FF:000062">
    <property type="entry name" value="Cystathionine beta-lyase"/>
    <property type="match status" value="1"/>
</dbReference>
<evidence type="ECO:0000256" key="5">
    <source>
        <dbReference type="ARBA" id="ARBA00022490"/>
    </source>
</evidence>
<comment type="pathway">
    <text evidence="10">Amino-acid biosynthesis; L-methionine biosynthesis via de novo pathway; L-homocysteine from L-cystathionine: step 1/1.</text>
</comment>
<dbReference type="SUPFAM" id="SSF53383">
    <property type="entry name" value="PLP-dependent transferases"/>
    <property type="match status" value="1"/>
</dbReference>
<dbReference type="Gene3D" id="3.90.1150.10">
    <property type="entry name" value="Aspartate Aminotransferase, domain 1"/>
    <property type="match status" value="1"/>
</dbReference>
<dbReference type="NCBIfam" id="NF005990">
    <property type="entry name" value="PRK08114.1"/>
    <property type="match status" value="1"/>
</dbReference>
<dbReference type="InterPro" id="IPR000277">
    <property type="entry name" value="Cys/Met-Metab_PyrdxlP-dep_enz"/>
</dbReference>
<evidence type="ECO:0000256" key="3">
    <source>
        <dbReference type="ARBA" id="ARBA00009077"/>
    </source>
</evidence>
<keyword evidence="8" id="KW-0486">Methionine biosynthesis</keyword>
<accession>A0A1V3J091</accession>
<keyword evidence="5" id="KW-0963">Cytoplasm</keyword>
<evidence type="ECO:0000256" key="1">
    <source>
        <dbReference type="ARBA" id="ARBA00001933"/>
    </source>
</evidence>
<evidence type="ECO:0000256" key="8">
    <source>
        <dbReference type="ARBA" id="ARBA00023167"/>
    </source>
</evidence>
<evidence type="ECO:0000256" key="6">
    <source>
        <dbReference type="ARBA" id="ARBA00022605"/>
    </source>
</evidence>
<dbReference type="PIRSF" id="PIRSF001434">
    <property type="entry name" value="CGS"/>
    <property type="match status" value="1"/>
</dbReference>
<evidence type="ECO:0000256" key="10">
    <source>
        <dbReference type="ARBA" id="ARBA00046315"/>
    </source>
</evidence>
<evidence type="ECO:0000256" key="2">
    <source>
        <dbReference type="ARBA" id="ARBA00004496"/>
    </source>
</evidence>
<dbReference type="RefSeq" id="WP_077420942.1">
    <property type="nucleotide sequence ID" value="NZ_MLHL01000032.1"/>
</dbReference>
<dbReference type="EC" id="4.4.1.13" evidence="4"/>
<dbReference type="CDD" id="cd00614">
    <property type="entry name" value="CGS_like"/>
    <property type="match status" value="1"/>
</dbReference>
<dbReference type="PROSITE" id="PS00868">
    <property type="entry name" value="CYS_MET_METAB_PP"/>
    <property type="match status" value="1"/>
</dbReference>
<comment type="cofactor">
    <cofactor evidence="1 14">
        <name>pyridoxal 5'-phosphate</name>
        <dbReference type="ChEBI" id="CHEBI:597326"/>
    </cofactor>
</comment>
<evidence type="ECO:0000256" key="13">
    <source>
        <dbReference type="PIRSR" id="PIRSR001434-2"/>
    </source>
</evidence>
<feature type="modified residue" description="N6-(pyridoxal phosphate)lysine" evidence="13">
    <location>
        <position position="211"/>
    </location>
</feature>
<dbReference type="GO" id="GO:0009086">
    <property type="term" value="P:methionine biosynthetic process"/>
    <property type="evidence" value="ECO:0007669"/>
    <property type="project" value="UniProtKB-KW"/>
</dbReference>
<protein>
    <recommendedName>
        <fullName evidence="4">cysteine-S-conjugate beta-lyase</fullName>
        <ecNumber evidence="4">4.4.1.13</ecNumber>
    </recommendedName>
</protein>
<dbReference type="InterPro" id="IPR015424">
    <property type="entry name" value="PyrdxlP-dep_Trfase"/>
</dbReference>
<dbReference type="Proteomes" id="UP000189161">
    <property type="component" value="Unassembled WGS sequence"/>
</dbReference>
<dbReference type="GO" id="GO:0019450">
    <property type="term" value="P:L-cysteine catabolic process to pyruvate"/>
    <property type="evidence" value="ECO:0007669"/>
    <property type="project" value="TreeGrafter"/>
</dbReference>
<dbReference type="AlphaFoldDB" id="A0A1V3J091"/>
<sequence>MAKNHSLSTTLVHAGRNKRVTQGSVNPVIQRASSLVFDTIAEKKHCTKNRYKGELFYGRRGTLTHFALQDLMCEMEGGEGCYLYPCGAAAVTNAILSFVKSGDHILMSGAAYEPTQDFCNIVLKKMQVETTYYDPLMGERIAQLIQPNTSVLFLESPSSLTMEVPDIPAIVKTARAVKPEIVIMMDNTWGAGVLFKALEYGIDISIQAGTKYLVGHSDVMIGTAVANARTWSQLREHSYLMGQMVDADSAYTTARGIRTLGVRLKQHHESSLKIAKWLTERPQVKAVYHPALPSCPGHEFFQRDFKGASGLFSFELTQRLNDEQVEQFMDHFKLFSMAYSWGGFESLILCHQPEEIAKIRPNITRKLTGSLIRVHIGFEDPDELIEDLKAGFERIV</sequence>
<evidence type="ECO:0000256" key="9">
    <source>
        <dbReference type="ARBA" id="ARBA00023239"/>
    </source>
</evidence>
<dbReference type="NCBIfam" id="TIGR01324">
    <property type="entry name" value="cysta_beta_ly_B"/>
    <property type="match status" value="1"/>
</dbReference>
<dbReference type="GO" id="GO:0005737">
    <property type="term" value="C:cytoplasm"/>
    <property type="evidence" value="ECO:0007669"/>
    <property type="project" value="UniProtKB-SubCell"/>
</dbReference>